<organism evidence="8 9">
    <name type="scientific">Occallatibacter riparius</name>
    <dbReference type="NCBI Taxonomy" id="1002689"/>
    <lineage>
        <taxon>Bacteria</taxon>
        <taxon>Pseudomonadati</taxon>
        <taxon>Acidobacteriota</taxon>
        <taxon>Terriglobia</taxon>
        <taxon>Terriglobales</taxon>
        <taxon>Acidobacteriaceae</taxon>
        <taxon>Occallatibacter</taxon>
    </lineage>
</organism>
<protein>
    <submittedName>
        <fullName evidence="8">Choice-of-anchor D domain-containing protein</fullName>
    </submittedName>
</protein>
<comment type="subcellular location">
    <subcellularLocation>
        <location evidence="1">Cell projection</location>
        <location evidence="1">Cilium</location>
    </subcellularLocation>
    <subcellularLocation>
        <location evidence="2">Cytoplasm</location>
    </subcellularLocation>
</comment>
<feature type="compositionally biased region" description="Pro residues" evidence="6">
    <location>
        <begin position="436"/>
        <end position="446"/>
    </location>
</feature>
<dbReference type="InterPro" id="IPR053879">
    <property type="entry name" value="HYDIN_VesB_CFA65-like_Ig"/>
</dbReference>
<dbReference type="RefSeq" id="WP_260794201.1">
    <property type="nucleotide sequence ID" value="NZ_CP093313.1"/>
</dbReference>
<proteinExistence type="predicted"/>
<keyword evidence="4" id="KW-0969">Cilium</keyword>
<dbReference type="Pfam" id="PF22544">
    <property type="entry name" value="HYDIN_VesB_CFA65-like_Ig"/>
    <property type="match status" value="1"/>
</dbReference>
<dbReference type="Proteomes" id="UP001059380">
    <property type="component" value="Chromosome"/>
</dbReference>
<evidence type="ECO:0000256" key="3">
    <source>
        <dbReference type="ARBA" id="ARBA00022490"/>
    </source>
</evidence>
<evidence type="ECO:0000313" key="8">
    <source>
        <dbReference type="EMBL" id="UWZ84695.1"/>
    </source>
</evidence>
<reference evidence="8" key="1">
    <citation type="submission" date="2021-04" db="EMBL/GenBank/DDBJ databases">
        <title>Phylogenetic analysis of Acidobacteriaceae.</title>
        <authorList>
            <person name="Qiu L."/>
            <person name="Zhang Q."/>
        </authorList>
    </citation>
    <scope>NUCLEOTIDE SEQUENCE</scope>
    <source>
        <strain evidence="8">DSM 25168</strain>
    </source>
</reference>
<dbReference type="Gene3D" id="2.60.40.10">
    <property type="entry name" value="Immunoglobulins"/>
    <property type="match status" value="3"/>
</dbReference>
<feature type="domain" description="HYDIN/VesB/CFA65-like Ig-like" evidence="7">
    <location>
        <begin position="44"/>
        <end position="129"/>
    </location>
</feature>
<accession>A0A9J7BQ24</accession>
<dbReference type="NCBIfam" id="NF012200">
    <property type="entry name" value="choice_anch_D"/>
    <property type="match status" value="2"/>
</dbReference>
<gene>
    <name evidence="8" type="ORF">MOP44_01880</name>
</gene>
<keyword evidence="9" id="KW-1185">Reference proteome</keyword>
<keyword evidence="3" id="KW-0963">Cytoplasm</keyword>
<dbReference type="GO" id="GO:0005737">
    <property type="term" value="C:cytoplasm"/>
    <property type="evidence" value="ECO:0007669"/>
    <property type="project" value="UniProtKB-SubCell"/>
</dbReference>
<dbReference type="InterPro" id="IPR013783">
    <property type="entry name" value="Ig-like_fold"/>
</dbReference>
<keyword evidence="5" id="KW-0966">Cell projection</keyword>
<name>A0A9J7BQ24_9BACT</name>
<evidence type="ECO:0000313" key="9">
    <source>
        <dbReference type="Proteomes" id="UP001059380"/>
    </source>
</evidence>
<evidence type="ECO:0000256" key="5">
    <source>
        <dbReference type="ARBA" id="ARBA00023273"/>
    </source>
</evidence>
<dbReference type="EMBL" id="CP093313">
    <property type="protein sequence ID" value="UWZ84695.1"/>
    <property type="molecule type" value="Genomic_DNA"/>
</dbReference>
<sequence length="576" mass="60052">MRQLKLTLTIPERALSRKQRARSSSAWLSVLLVGAVLWLVSGGELDPGQVDFGAVSYGTAVQKQLKLTNRGFRDLPIARFSVEQDAQEFTVVADECKDLPASNVCTIDVTFHSGDPGAKRARLVVETASGQRLISDLTAISLPDIVTVTPEFLAFGDVFTGSTSAEQIVSVSGAPGLTLTAASAEGDGYIARQRGCENLAGTTICKVAVQFQSGTTAGERAGVLDVSDNRSGIQHKVPLTANGTAPAPVQVLDLNAGGKSSASGEDLGNKQAQTPPTPPPVQQPPPSAPAPPAPATVAPPVMRVIPSVLQFEVDSAAQDVEVSNVGGPGLTVNAVLKGKSASSYEIVDNRCANPLRSDESCRISVRFAPGAVRFRSSYTAELHITPGSTQAILNQMVANDVALVGRNRPGSGWQLPQFPPPSSSVPTAPQQGTPSQPQPNPQPQPRPHVTITPAEPDLSPPHIRQLITIMNDGKVPLQAIQLQLKGPQSSSFSLTDSNCAGLAVGQSCRVLAVFIARSTVGQFNAVLSVLGGAQQLGTANLHATVAPSIKGAITMKGANTIYRPKPAPSNTPPPIQ</sequence>
<evidence type="ECO:0000259" key="7">
    <source>
        <dbReference type="Pfam" id="PF22544"/>
    </source>
</evidence>
<evidence type="ECO:0000256" key="6">
    <source>
        <dbReference type="SAM" id="MobiDB-lite"/>
    </source>
</evidence>
<feature type="region of interest" description="Disordered" evidence="6">
    <location>
        <begin position="254"/>
        <end position="295"/>
    </location>
</feature>
<feature type="compositionally biased region" description="Low complexity" evidence="6">
    <location>
        <begin position="426"/>
        <end position="435"/>
    </location>
</feature>
<dbReference type="AlphaFoldDB" id="A0A9J7BQ24"/>
<feature type="region of interest" description="Disordered" evidence="6">
    <location>
        <begin position="408"/>
        <end position="457"/>
    </location>
</feature>
<evidence type="ECO:0000256" key="2">
    <source>
        <dbReference type="ARBA" id="ARBA00004496"/>
    </source>
</evidence>
<evidence type="ECO:0000256" key="1">
    <source>
        <dbReference type="ARBA" id="ARBA00004138"/>
    </source>
</evidence>
<feature type="compositionally biased region" description="Pro residues" evidence="6">
    <location>
        <begin position="275"/>
        <end position="294"/>
    </location>
</feature>
<dbReference type="KEGG" id="orp:MOP44_01880"/>
<evidence type="ECO:0000256" key="4">
    <source>
        <dbReference type="ARBA" id="ARBA00023069"/>
    </source>
</evidence>